<evidence type="ECO:0000313" key="4">
    <source>
        <dbReference type="Proteomes" id="UP001164803"/>
    </source>
</evidence>
<dbReference type="InterPro" id="IPR011010">
    <property type="entry name" value="DNA_brk_join_enz"/>
</dbReference>
<evidence type="ECO:0000313" key="3">
    <source>
        <dbReference type="EMBL" id="WAH36459.1"/>
    </source>
</evidence>
<dbReference type="EMBL" id="CP104064">
    <property type="protein sequence ID" value="WAH36459.1"/>
    <property type="molecule type" value="Genomic_DNA"/>
</dbReference>
<dbReference type="SUPFAM" id="SSF56349">
    <property type="entry name" value="DNA breaking-rejoining enzymes"/>
    <property type="match status" value="1"/>
</dbReference>
<reference evidence="3" key="1">
    <citation type="submission" date="2022-08" db="EMBL/GenBank/DDBJ databases">
        <title>Alicyclobacillus dauci DSM2870, complete genome.</title>
        <authorList>
            <person name="Wang Q."/>
            <person name="Cai R."/>
            <person name="Wang Z."/>
        </authorList>
    </citation>
    <scope>NUCLEOTIDE SEQUENCE</scope>
    <source>
        <strain evidence="3">DSM 28700</strain>
    </source>
</reference>
<protein>
    <submittedName>
        <fullName evidence="3">Tyrosine-type recombinase/integrase</fullName>
    </submittedName>
</protein>
<gene>
    <name evidence="3" type="ORF">NZD86_19935</name>
</gene>
<name>A0ABY6Z159_9BACL</name>
<dbReference type="InterPro" id="IPR013762">
    <property type="entry name" value="Integrase-like_cat_sf"/>
</dbReference>
<feature type="domain" description="Tyr recombinase" evidence="2">
    <location>
        <begin position="24"/>
        <end position="84"/>
    </location>
</feature>
<keyword evidence="1" id="KW-0233">DNA recombination</keyword>
<dbReference type="Gene3D" id="1.10.443.10">
    <property type="entry name" value="Intergrase catalytic core"/>
    <property type="match status" value="1"/>
</dbReference>
<evidence type="ECO:0000259" key="2">
    <source>
        <dbReference type="Pfam" id="PF00589"/>
    </source>
</evidence>
<dbReference type="InterPro" id="IPR002104">
    <property type="entry name" value="Integrase_catalytic"/>
</dbReference>
<organism evidence="3 4">
    <name type="scientific">Alicyclobacillus dauci</name>
    <dbReference type="NCBI Taxonomy" id="1475485"/>
    <lineage>
        <taxon>Bacteria</taxon>
        <taxon>Bacillati</taxon>
        <taxon>Bacillota</taxon>
        <taxon>Bacilli</taxon>
        <taxon>Bacillales</taxon>
        <taxon>Alicyclobacillaceae</taxon>
        <taxon>Alicyclobacillus</taxon>
    </lineage>
</organism>
<dbReference type="Pfam" id="PF00589">
    <property type="entry name" value="Phage_integrase"/>
    <property type="match status" value="1"/>
</dbReference>
<evidence type="ECO:0000256" key="1">
    <source>
        <dbReference type="ARBA" id="ARBA00023172"/>
    </source>
</evidence>
<accession>A0ABY6Z159</accession>
<dbReference type="RefSeq" id="WP_268043800.1">
    <property type="nucleotide sequence ID" value="NZ_CP104064.1"/>
</dbReference>
<dbReference type="Proteomes" id="UP001164803">
    <property type="component" value="Chromosome"/>
</dbReference>
<sequence>MTHRLKQEFAEYRLHVEQRFGYLPEHVLVDNHGKGKTPNAIKNVFKRLKNIMNFTDVRLSSHTFRHTFAHRCLMAGMDVFTLKDYYVTLI</sequence>
<proteinExistence type="predicted"/>
<keyword evidence="4" id="KW-1185">Reference proteome</keyword>